<dbReference type="AlphaFoldDB" id="A0A3P6S382"/>
<organism evidence="2 3">
    <name type="scientific">Cylicostephanus goldi</name>
    <name type="common">Nematode worm</name>
    <dbReference type="NCBI Taxonomy" id="71465"/>
    <lineage>
        <taxon>Eukaryota</taxon>
        <taxon>Metazoa</taxon>
        <taxon>Ecdysozoa</taxon>
        <taxon>Nematoda</taxon>
        <taxon>Chromadorea</taxon>
        <taxon>Rhabditida</taxon>
        <taxon>Rhabditina</taxon>
        <taxon>Rhabditomorpha</taxon>
        <taxon>Strongyloidea</taxon>
        <taxon>Strongylidae</taxon>
        <taxon>Cylicostephanus</taxon>
    </lineage>
</organism>
<sequence>MRLLLFAVFLCAWAKKRHHSSEEEEESTSSPGEKIVDRLAVNLAGAFVKSMFPEMDRVEKKSTDVSFHCFSLSTLPFTSV</sequence>
<name>A0A3P6S382_CYLGO</name>
<dbReference type="EMBL" id="UYRV01021728">
    <property type="protein sequence ID" value="VDK70162.1"/>
    <property type="molecule type" value="Genomic_DNA"/>
</dbReference>
<protein>
    <submittedName>
        <fullName evidence="2">Uncharacterized protein</fullName>
    </submittedName>
</protein>
<evidence type="ECO:0000313" key="2">
    <source>
        <dbReference type="EMBL" id="VDK70162.1"/>
    </source>
</evidence>
<proteinExistence type="predicted"/>
<reference evidence="2 3" key="1">
    <citation type="submission" date="2018-11" db="EMBL/GenBank/DDBJ databases">
        <authorList>
            <consortium name="Pathogen Informatics"/>
        </authorList>
    </citation>
    <scope>NUCLEOTIDE SEQUENCE [LARGE SCALE GENOMIC DNA]</scope>
</reference>
<evidence type="ECO:0000256" key="1">
    <source>
        <dbReference type="SAM" id="SignalP"/>
    </source>
</evidence>
<feature type="chain" id="PRO_5018263046" evidence="1">
    <location>
        <begin position="20"/>
        <end position="80"/>
    </location>
</feature>
<feature type="signal peptide" evidence="1">
    <location>
        <begin position="1"/>
        <end position="19"/>
    </location>
</feature>
<dbReference type="OrthoDB" id="5868203at2759"/>
<keyword evidence="3" id="KW-1185">Reference proteome</keyword>
<keyword evidence="1" id="KW-0732">Signal</keyword>
<dbReference type="Proteomes" id="UP000271889">
    <property type="component" value="Unassembled WGS sequence"/>
</dbReference>
<accession>A0A3P6S382</accession>
<evidence type="ECO:0000313" key="3">
    <source>
        <dbReference type="Proteomes" id="UP000271889"/>
    </source>
</evidence>
<gene>
    <name evidence="2" type="ORF">CGOC_LOCUS6587</name>
</gene>